<dbReference type="EMBL" id="CM003531">
    <property type="protein sequence ID" value="RCV20205.1"/>
    <property type="molecule type" value="Genomic_DNA"/>
</dbReference>
<name>A0A368QQG1_SETIT</name>
<dbReference type="AlphaFoldDB" id="A0A368QQG1"/>
<accession>A0A368QQG1</accession>
<reference evidence="1" key="1">
    <citation type="journal article" date="2012" name="Nat. Biotechnol.">
        <title>Reference genome sequence of the model plant Setaria.</title>
        <authorList>
            <person name="Bennetzen J.L."/>
            <person name="Schmutz J."/>
            <person name="Wang H."/>
            <person name="Percifield R."/>
            <person name="Hawkins J."/>
            <person name="Pontaroli A.C."/>
            <person name="Estep M."/>
            <person name="Feng L."/>
            <person name="Vaughn J.N."/>
            <person name="Grimwood J."/>
            <person name="Jenkins J."/>
            <person name="Barry K."/>
            <person name="Lindquist E."/>
            <person name="Hellsten U."/>
            <person name="Deshpande S."/>
            <person name="Wang X."/>
            <person name="Wu X."/>
            <person name="Mitros T."/>
            <person name="Triplett J."/>
            <person name="Yang X."/>
            <person name="Ye C.Y."/>
            <person name="Mauro-Herrera M."/>
            <person name="Wang L."/>
            <person name="Li P."/>
            <person name="Sharma M."/>
            <person name="Sharma R."/>
            <person name="Ronald P.C."/>
            <person name="Panaud O."/>
            <person name="Kellogg E.A."/>
            <person name="Brutnell T.P."/>
            <person name="Doust A.N."/>
            <person name="Tuskan G.A."/>
            <person name="Rokhsar D."/>
            <person name="Devos K.M."/>
        </authorList>
    </citation>
    <scope>NUCLEOTIDE SEQUENCE [LARGE SCALE GENOMIC DNA]</scope>
    <source>
        <strain evidence="1">Yugu1</strain>
    </source>
</reference>
<proteinExistence type="predicted"/>
<evidence type="ECO:0000313" key="1">
    <source>
        <dbReference type="EMBL" id="RCV20205.1"/>
    </source>
</evidence>
<reference evidence="1" key="2">
    <citation type="submission" date="2015-07" db="EMBL/GenBank/DDBJ databases">
        <authorList>
            <person name="Noorani M."/>
        </authorList>
    </citation>
    <scope>NUCLEOTIDE SEQUENCE</scope>
    <source>
        <strain evidence="1">Yugu1</strain>
    </source>
</reference>
<dbReference type="OrthoDB" id="695739at2759"/>
<protein>
    <submittedName>
        <fullName evidence="1">Uncharacterized protein</fullName>
    </submittedName>
</protein>
<sequence>MSTRAESFTRLVPSSPCTLSTSRDAATTYYAQLQRSRFVWTVGMPYRLHRILRQYSCYSRQRCCPASSVRAQRHAEEDLARLASSVHNAAKYFPQLIGSSATLAEVEVSGVLAESVAAIASASDAVFSAVESISSAATIAVASSSKKPSASLISLVTRSSKAAAASSDEDKEIAALDRLEGLNECIANK</sequence>
<organism evidence="1">
    <name type="scientific">Setaria italica</name>
    <name type="common">Foxtail millet</name>
    <name type="synonym">Panicum italicum</name>
    <dbReference type="NCBI Taxonomy" id="4555"/>
    <lineage>
        <taxon>Eukaryota</taxon>
        <taxon>Viridiplantae</taxon>
        <taxon>Streptophyta</taxon>
        <taxon>Embryophyta</taxon>
        <taxon>Tracheophyta</taxon>
        <taxon>Spermatophyta</taxon>
        <taxon>Magnoliopsida</taxon>
        <taxon>Liliopsida</taxon>
        <taxon>Poales</taxon>
        <taxon>Poaceae</taxon>
        <taxon>PACMAD clade</taxon>
        <taxon>Panicoideae</taxon>
        <taxon>Panicodae</taxon>
        <taxon>Paniceae</taxon>
        <taxon>Cenchrinae</taxon>
        <taxon>Setaria</taxon>
    </lineage>
</organism>
<gene>
    <name evidence="1" type="ORF">SETIT_4G037400v2</name>
</gene>